<dbReference type="Pfam" id="PF00100">
    <property type="entry name" value="Zona_pellucida"/>
    <property type="match status" value="1"/>
</dbReference>
<dbReference type="InterPro" id="IPR001507">
    <property type="entry name" value="ZP_dom"/>
</dbReference>
<evidence type="ECO:0000256" key="3">
    <source>
        <dbReference type="SAM" id="SignalP"/>
    </source>
</evidence>
<dbReference type="Proteomes" id="UP000265180">
    <property type="component" value="Chromosome 18"/>
</dbReference>
<dbReference type="InterPro" id="IPR014853">
    <property type="entry name" value="VWF/SSPO/ZAN-like_Cys-rich_dom"/>
</dbReference>
<evidence type="ECO:0000313" key="6">
    <source>
        <dbReference type="Proteomes" id="UP000265180"/>
    </source>
</evidence>
<proteinExistence type="predicted"/>
<sequence>MLLPLLFLFAAAGLTDASIQFPITENTQVDTSLCPITYFGQEYTTVYINFTGEHMFVCFNGYYHPESNGDCIKAPNTESKTYFELNTEDYSFLNSVTFYVKDSINTITNDATCYLRFDHPTTFGLIAMGSQSVLWWYNPPQIIASVLVNGDVVENVPGSENWVISDTSGCRISGFGVKPGTTRQSLDNCTSLICSNTSVSSTSSCLVKGLCTVTGPTVFDFRGQMNSVSDRCEYTLLQDQSAGFTLKANFLERRRRDVSFVDSVTLDFSQDDDIQLLQGHRVLVGGSPVTLSGSVQTFNGVGLSKDQTGVTANISLNGSPVSVFFDGTTAQIYIDVPVNVKGLCADSSSSSSSRLSSDSSCQQQYVDPADDTINSTAVIEQCNILKSSPFSSCNAVVDPESYIIACRNTLNKYPAVDGLRCQFLKAYAKACQKSQSTVQNWWTAAKCHHPEPICQDKCSDHEFCGDIHGNTDCRCRAIYASNYTEQNRLGGPTVCKDNTASLTLVGCLLKENGIDYNHLHFNDKTCTGVMDPESHMLEFSFSSDSCGTEVTTNNSQIIFTNAVVTRNSSSDLITRQDKVFIEFSCSHPAPELQNVAFKIIDNSVEVVLQSGEWHYNLTMKAYSDAAQTQLLGPNSDVRLNQKIWIVLETNGLDEEVVSVVTDSCWATSGNSPSSSPRYDLITDGCANAADGTVQVMGNGQGTSNSFSFNMFEFSGKEPSEVYLHCQLQLVVKKNNIFPLPGCLAPDAGGAPGLGVSPPLSWSGWGSSGAARRRRSLRYRRGAPALISMVWTP</sequence>
<organism evidence="5 6">
    <name type="scientific">Oryzias latipes</name>
    <name type="common">Japanese rice fish</name>
    <name type="synonym">Japanese killifish</name>
    <dbReference type="NCBI Taxonomy" id="8090"/>
    <lineage>
        <taxon>Eukaryota</taxon>
        <taxon>Metazoa</taxon>
        <taxon>Chordata</taxon>
        <taxon>Craniata</taxon>
        <taxon>Vertebrata</taxon>
        <taxon>Euteleostomi</taxon>
        <taxon>Actinopterygii</taxon>
        <taxon>Neopterygii</taxon>
        <taxon>Teleostei</taxon>
        <taxon>Neoteleostei</taxon>
        <taxon>Acanthomorphata</taxon>
        <taxon>Ovalentaria</taxon>
        <taxon>Atherinomorphae</taxon>
        <taxon>Beloniformes</taxon>
        <taxon>Adrianichthyidae</taxon>
        <taxon>Oryziinae</taxon>
        <taxon>Oryzias</taxon>
    </lineage>
</organism>
<evidence type="ECO:0000256" key="2">
    <source>
        <dbReference type="ARBA" id="ARBA00023157"/>
    </source>
</evidence>
<dbReference type="PROSITE" id="PS51034">
    <property type="entry name" value="ZP_2"/>
    <property type="match status" value="1"/>
</dbReference>
<feature type="signal peptide" evidence="3">
    <location>
        <begin position="1"/>
        <end position="17"/>
    </location>
</feature>
<accession>A0A3P9LCN0</accession>
<feature type="chain" id="PRO_5044597526" description="ZP domain-containing protein" evidence="3">
    <location>
        <begin position="18"/>
        <end position="792"/>
    </location>
</feature>
<dbReference type="Ensembl" id="ENSORLT00020034752.1">
    <property type="protein sequence ID" value="ENSORLP00020018466.1"/>
    <property type="gene ID" value="ENSORLG00020000579.1"/>
</dbReference>
<name>A0A3P9LCN0_ORYLA</name>
<dbReference type="SMART" id="SM00241">
    <property type="entry name" value="ZP"/>
    <property type="match status" value="1"/>
</dbReference>
<evidence type="ECO:0000259" key="4">
    <source>
        <dbReference type="PROSITE" id="PS51034"/>
    </source>
</evidence>
<dbReference type="InterPro" id="IPR042235">
    <property type="entry name" value="ZP-C_dom"/>
</dbReference>
<keyword evidence="2" id="KW-1015">Disulfide bond</keyword>
<dbReference type="AlphaFoldDB" id="A0A3P9LCN0"/>
<evidence type="ECO:0000313" key="5">
    <source>
        <dbReference type="Ensembl" id="ENSORLP00020018466.1"/>
    </source>
</evidence>
<reference key="1">
    <citation type="journal article" date="2007" name="Nature">
        <title>The medaka draft genome and insights into vertebrate genome evolution.</title>
        <authorList>
            <person name="Kasahara M."/>
            <person name="Naruse K."/>
            <person name="Sasaki S."/>
            <person name="Nakatani Y."/>
            <person name="Qu W."/>
            <person name="Ahsan B."/>
            <person name="Yamada T."/>
            <person name="Nagayasu Y."/>
            <person name="Doi K."/>
            <person name="Kasai Y."/>
            <person name="Jindo T."/>
            <person name="Kobayashi D."/>
            <person name="Shimada A."/>
            <person name="Toyoda A."/>
            <person name="Kuroki Y."/>
            <person name="Fujiyama A."/>
            <person name="Sasaki T."/>
            <person name="Shimizu A."/>
            <person name="Asakawa S."/>
            <person name="Shimizu N."/>
            <person name="Hashimoto S."/>
            <person name="Yang J."/>
            <person name="Lee Y."/>
            <person name="Matsushima K."/>
            <person name="Sugano S."/>
            <person name="Sakaizumi M."/>
            <person name="Narita T."/>
            <person name="Ohishi K."/>
            <person name="Haga S."/>
            <person name="Ohta F."/>
            <person name="Nomoto H."/>
            <person name="Nogata K."/>
            <person name="Morishita T."/>
            <person name="Endo T."/>
            <person name="Shin-I T."/>
            <person name="Takeda H."/>
            <person name="Morishita S."/>
            <person name="Kohara Y."/>
        </authorList>
    </citation>
    <scope>NUCLEOTIDE SEQUENCE [LARGE SCALE GENOMIC DNA]</scope>
    <source>
        <strain>Hd-rR</strain>
    </source>
</reference>
<dbReference type="SMART" id="SM00832">
    <property type="entry name" value="C8"/>
    <property type="match status" value="1"/>
</dbReference>
<protein>
    <recommendedName>
        <fullName evidence="4">ZP domain-containing protein</fullName>
    </recommendedName>
</protein>
<feature type="domain" description="ZP" evidence="4">
    <location>
        <begin position="494"/>
        <end position="749"/>
    </location>
</feature>
<reference evidence="5" key="3">
    <citation type="submission" date="2025-05" db="UniProtKB">
        <authorList>
            <consortium name="Ensembl"/>
        </authorList>
    </citation>
    <scope>IDENTIFICATION</scope>
    <source>
        <strain evidence="5">HNI</strain>
    </source>
</reference>
<dbReference type="PANTHER" id="PTHR14002:SF50">
    <property type="entry name" value="ALPHA-TECTORIN-LIKE-RELATED"/>
    <property type="match status" value="1"/>
</dbReference>
<dbReference type="Gene3D" id="2.60.40.4100">
    <property type="entry name" value="Zona pellucida, ZP-C domain"/>
    <property type="match status" value="1"/>
</dbReference>
<reference evidence="5 6" key="2">
    <citation type="submission" date="2017-04" db="EMBL/GenBank/DDBJ databases">
        <title>CpG methylation of centromeres and impact of large insertions on vertebrate speciation.</title>
        <authorList>
            <person name="Ichikawa K."/>
            <person name="Yoshimura J."/>
            <person name="Morishita S."/>
        </authorList>
    </citation>
    <scope>NUCLEOTIDE SEQUENCE</scope>
    <source>
        <strain evidence="5 6">HNI</strain>
    </source>
</reference>
<keyword evidence="1 3" id="KW-0732">Signal</keyword>
<dbReference type="PANTHER" id="PTHR14002">
    <property type="entry name" value="ENDOGLIN/TGF-BETA RECEPTOR TYPE III"/>
    <property type="match status" value="1"/>
</dbReference>
<dbReference type="Gene3D" id="2.60.40.3210">
    <property type="entry name" value="Zona pellucida, ZP-N domain"/>
    <property type="match status" value="1"/>
</dbReference>
<dbReference type="InterPro" id="IPR055355">
    <property type="entry name" value="ZP-C"/>
</dbReference>
<dbReference type="Pfam" id="PF08742">
    <property type="entry name" value="C8"/>
    <property type="match status" value="1"/>
</dbReference>
<evidence type="ECO:0000256" key="1">
    <source>
        <dbReference type="ARBA" id="ARBA00022729"/>
    </source>
</evidence>
<dbReference type="Ensembl" id="ENSORLT00020027358.1">
    <property type="protein sequence ID" value="ENSORLP00020033451.1"/>
    <property type="gene ID" value="ENSORLG00020000579.1"/>
</dbReference>